<protein>
    <recommendedName>
        <fullName evidence="2">FAD-dependent oxidoreductase domain-containing protein 1</fullName>
    </recommendedName>
</protein>
<dbReference type="OrthoDB" id="424974at2759"/>
<feature type="non-terminal residue" evidence="5">
    <location>
        <position position="351"/>
    </location>
</feature>
<dbReference type="GO" id="GO:0005737">
    <property type="term" value="C:cytoplasm"/>
    <property type="evidence" value="ECO:0007669"/>
    <property type="project" value="TreeGrafter"/>
</dbReference>
<evidence type="ECO:0000313" key="6">
    <source>
        <dbReference type="Proteomes" id="UP000078046"/>
    </source>
</evidence>
<comment type="caution">
    <text evidence="5">The sequence shown here is derived from an EMBL/GenBank/DDBJ whole genome shotgun (WGS) entry which is preliminary data.</text>
</comment>
<dbReference type="InterPro" id="IPR006076">
    <property type="entry name" value="FAD-dep_OxRdtase"/>
</dbReference>
<evidence type="ECO:0000256" key="3">
    <source>
        <dbReference type="ARBA" id="ARBA00046185"/>
    </source>
</evidence>
<dbReference type="Gene3D" id="3.50.50.60">
    <property type="entry name" value="FAD/NAD(P)-binding domain"/>
    <property type="match status" value="1"/>
</dbReference>
<reference evidence="5 6" key="1">
    <citation type="submission" date="2016-04" db="EMBL/GenBank/DDBJ databases">
        <title>The genome of Intoshia linei affirms orthonectids as highly simplified spiralians.</title>
        <authorList>
            <person name="Mikhailov K.V."/>
            <person name="Slusarev G.S."/>
            <person name="Nikitin M.A."/>
            <person name="Logacheva M.D."/>
            <person name="Penin A."/>
            <person name="Aleoshin V."/>
            <person name="Panchin Y.V."/>
        </authorList>
    </citation>
    <scope>NUCLEOTIDE SEQUENCE [LARGE SCALE GENOMIC DNA]</scope>
    <source>
        <strain evidence="5">Intl2013</strain>
        <tissue evidence="5">Whole animal</tissue>
    </source>
</reference>
<dbReference type="Gene3D" id="3.30.9.10">
    <property type="entry name" value="D-Amino Acid Oxidase, subunit A, domain 2"/>
    <property type="match status" value="1"/>
</dbReference>
<sequence>MGKLKLSFSRLTRRFKSKDIENINENVSVSTRKVQLNVLPTVPRPFTYKPISTYFDKNKPFSFGKFRFDKECDFMIIGAGLMGSLMAYRLLENNINPDYKIIIVDKDLKLKNSSSAASLGLIRQRFKNEIYNKMANESFDFMYNFTTNDVNNRLTSRDTLRFHPEDHLILFDYSNKNDLDKIQNSDAMNITLSPKSIDNNYPFLNVKDLLAGNIGFENEGWIDPQYLISELHRHNDTKEVVHLQGEVVGFETETDQSNQANERIKFTNIKLEDGNVYSIMSSHIINCSGAASRSIVDITNDASINKIFNLDYPVTARRTYYYVLKCIDEGYDMEKNWLKMPVIYDPSGFTL</sequence>
<dbReference type="AlphaFoldDB" id="A0A177ARU0"/>
<dbReference type="EMBL" id="LWCA01001656">
    <property type="protein sequence ID" value="OAF64719.1"/>
    <property type="molecule type" value="Genomic_DNA"/>
</dbReference>
<proteinExistence type="predicted"/>
<dbReference type="InterPro" id="IPR036188">
    <property type="entry name" value="FAD/NAD-bd_sf"/>
</dbReference>
<dbReference type="Pfam" id="PF01266">
    <property type="entry name" value="DAO"/>
    <property type="match status" value="1"/>
</dbReference>
<keyword evidence="1" id="KW-0560">Oxidoreductase</keyword>
<feature type="domain" description="FAD dependent oxidoreductase" evidence="4">
    <location>
        <begin position="73"/>
        <end position="341"/>
    </location>
</feature>
<evidence type="ECO:0000313" key="5">
    <source>
        <dbReference type="EMBL" id="OAF64719.1"/>
    </source>
</evidence>
<organism evidence="5 6">
    <name type="scientific">Intoshia linei</name>
    <dbReference type="NCBI Taxonomy" id="1819745"/>
    <lineage>
        <taxon>Eukaryota</taxon>
        <taxon>Metazoa</taxon>
        <taxon>Spiralia</taxon>
        <taxon>Lophotrochozoa</taxon>
        <taxon>Mesozoa</taxon>
        <taxon>Orthonectida</taxon>
        <taxon>Rhopaluridae</taxon>
        <taxon>Intoshia</taxon>
    </lineage>
</organism>
<evidence type="ECO:0000256" key="2">
    <source>
        <dbReference type="ARBA" id="ARBA00039785"/>
    </source>
</evidence>
<dbReference type="SUPFAM" id="SSF51905">
    <property type="entry name" value="FAD/NAD(P)-binding domain"/>
    <property type="match status" value="1"/>
</dbReference>
<accession>A0A177ARU0</accession>
<evidence type="ECO:0000259" key="4">
    <source>
        <dbReference type="Pfam" id="PF01266"/>
    </source>
</evidence>
<dbReference type="PANTHER" id="PTHR13847">
    <property type="entry name" value="SARCOSINE DEHYDROGENASE-RELATED"/>
    <property type="match status" value="1"/>
</dbReference>
<dbReference type="GO" id="GO:0016491">
    <property type="term" value="F:oxidoreductase activity"/>
    <property type="evidence" value="ECO:0007669"/>
    <property type="project" value="UniProtKB-KW"/>
</dbReference>
<name>A0A177ARU0_9BILA</name>
<gene>
    <name evidence="5" type="ORF">A3Q56_07580</name>
</gene>
<evidence type="ECO:0000256" key="1">
    <source>
        <dbReference type="ARBA" id="ARBA00023002"/>
    </source>
</evidence>
<dbReference type="Proteomes" id="UP000078046">
    <property type="component" value="Unassembled WGS sequence"/>
</dbReference>
<comment type="function">
    <text evidence="3">Required for the assembly of the mitochondrial membrane respiratory chain NADH dehydrogenase (Complex I). Involved in mid-late stages of complex I assembly.</text>
</comment>
<keyword evidence="6" id="KW-1185">Reference proteome</keyword>
<dbReference type="PANTHER" id="PTHR13847:SF287">
    <property type="entry name" value="FAD-DEPENDENT OXIDOREDUCTASE DOMAIN-CONTAINING PROTEIN 1"/>
    <property type="match status" value="1"/>
</dbReference>